<dbReference type="EMBL" id="UYWY01019376">
    <property type="protein sequence ID" value="VDM36841.1"/>
    <property type="molecule type" value="Genomic_DNA"/>
</dbReference>
<evidence type="ECO:0000313" key="2">
    <source>
        <dbReference type="Proteomes" id="UP000050794"/>
    </source>
</evidence>
<protein>
    <submittedName>
        <fullName evidence="3">Amidohydro-rel domain-containing protein</fullName>
    </submittedName>
</protein>
<accession>A0A183UAX4</accession>
<dbReference type="WBParaSite" id="TCNE_0000564401-mRNA-1">
    <property type="protein sequence ID" value="TCNE_0000564401-mRNA-1"/>
    <property type="gene ID" value="TCNE_0000564401"/>
</dbReference>
<dbReference type="AlphaFoldDB" id="A0A183UAX4"/>
<dbReference type="Proteomes" id="UP000050794">
    <property type="component" value="Unassembled WGS sequence"/>
</dbReference>
<reference evidence="3" key="1">
    <citation type="submission" date="2016-06" db="UniProtKB">
        <authorList>
            <consortium name="WormBaseParasite"/>
        </authorList>
    </citation>
    <scope>IDENTIFICATION</scope>
</reference>
<evidence type="ECO:0000313" key="1">
    <source>
        <dbReference type="EMBL" id="VDM36841.1"/>
    </source>
</evidence>
<gene>
    <name evidence="1" type="ORF">TCNE_LOCUS5644</name>
</gene>
<reference evidence="1 2" key="2">
    <citation type="submission" date="2018-11" db="EMBL/GenBank/DDBJ databases">
        <authorList>
            <consortium name="Pathogen Informatics"/>
        </authorList>
    </citation>
    <scope>NUCLEOTIDE SEQUENCE [LARGE SCALE GENOMIC DNA]</scope>
</reference>
<name>A0A183UAX4_TOXCA</name>
<keyword evidence="2" id="KW-1185">Reference proteome</keyword>
<evidence type="ECO:0000313" key="3">
    <source>
        <dbReference type="WBParaSite" id="TCNE_0000564401-mRNA-1"/>
    </source>
</evidence>
<organism evidence="2 3">
    <name type="scientific">Toxocara canis</name>
    <name type="common">Canine roundworm</name>
    <dbReference type="NCBI Taxonomy" id="6265"/>
    <lineage>
        <taxon>Eukaryota</taxon>
        <taxon>Metazoa</taxon>
        <taxon>Ecdysozoa</taxon>
        <taxon>Nematoda</taxon>
        <taxon>Chromadorea</taxon>
        <taxon>Rhabditida</taxon>
        <taxon>Spirurina</taxon>
        <taxon>Ascaridomorpha</taxon>
        <taxon>Ascaridoidea</taxon>
        <taxon>Toxocaridae</taxon>
        <taxon>Toxocara</taxon>
    </lineage>
</organism>
<sequence>MRYMISKTDVDGATLAVDKAIFVIDKETLVVDKAIFVIDKETLPVDKTTFIIGKAIFVPTSPNIAVHN</sequence>
<proteinExistence type="predicted"/>